<keyword evidence="8" id="KW-0732">Signal</keyword>
<dbReference type="GO" id="GO:0016485">
    <property type="term" value="P:protein processing"/>
    <property type="evidence" value="ECO:0007669"/>
    <property type="project" value="TreeGrafter"/>
</dbReference>
<dbReference type="InterPro" id="IPR008753">
    <property type="entry name" value="Peptidase_M13_N"/>
</dbReference>
<comment type="similarity">
    <text evidence="2">Belongs to the peptidase M13 family.</text>
</comment>
<dbReference type="PRINTS" id="PR00786">
    <property type="entry name" value="NEPRILYSIN"/>
</dbReference>
<proteinExistence type="inferred from homology"/>
<comment type="cofactor">
    <cofactor evidence="1">
        <name>Zn(2+)</name>
        <dbReference type="ChEBI" id="CHEBI:29105"/>
    </cofactor>
</comment>
<evidence type="ECO:0000256" key="5">
    <source>
        <dbReference type="ARBA" id="ARBA00022801"/>
    </source>
</evidence>
<keyword evidence="4" id="KW-0479">Metal-binding</keyword>
<dbReference type="GO" id="GO:0046872">
    <property type="term" value="F:metal ion binding"/>
    <property type="evidence" value="ECO:0007669"/>
    <property type="project" value="UniProtKB-KW"/>
</dbReference>
<feature type="domain" description="Peptidase M13 C-terminal" evidence="9">
    <location>
        <begin position="442"/>
        <end position="638"/>
    </location>
</feature>
<keyword evidence="6" id="KW-0862">Zinc</keyword>
<evidence type="ECO:0008006" key="13">
    <source>
        <dbReference type="Google" id="ProtNLM"/>
    </source>
</evidence>
<name>A0A9P1N0A5_9PELO</name>
<keyword evidence="5" id="KW-0378">Hydrolase</keyword>
<evidence type="ECO:0000256" key="4">
    <source>
        <dbReference type="ARBA" id="ARBA00022723"/>
    </source>
</evidence>
<evidence type="ECO:0000256" key="6">
    <source>
        <dbReference type="ARBA" id="ARBA00022833"/>
    </source>
</evidence>
<comment type="caution">
    <text evidence="11">The sequence shown here is derived from an EMBL/GenBank/DDBJ whole genome shotgun (WGS) entry which is preliminary data.</text>
</comment>
<evidence type="ECO:0000256" key="3">
    <source>
        <dbReference type="ARBA" id="ARBA00022670"/>
    </source>
</evidence>
<dbReference type="InterPro" id="IPR000718">
    <property type="entry name" value="Peptidase_M13"/>
</dbReference>
<dbReference type="Gene3D" id="3.40.390.10">
    <property type="entry name" value="Collagenase (Catalytic Domain)"/>
    <property type="match status" value="1"/>
</dbReference>
<organism evidence="11 12">
    <name type="scientific">Caenorhabditis angaria</name>
    <dbReference type="NCBI Taxonomy" id="860376"/>
    <lineage>
        <taxon>Eukaryota</taxon>
        <taxon>Metazoa</taxon>
        <taxon>Ecdysozoa</taxon>
        <taxon>Nematoda</taxon>
        <taxon>Chromadorea</taxon>
        <taxon>Rhabditida</taxon>
        <taxon>Rhabditina</taxon>
        <taxon>Rhabditomorpha</taxon>
        <taxon>Rhabditoidea</taxon>
        <taxon>Rhabditidae</taxon>
        <taxon>Peloderinae</taxon>
        <taxon>Caenorhabditis</taxon>
    </lineage>
</organism>
<reference evidence="11" key="1">
    <citation type="submission" date="2022-11" db="EMBL/GenBank/DDBJ databases">
        <authorList>
            <person name="Kikuchi T."/>
        </authorList>
    </citation>
    <scope>NUCLEOTIDE SEQUENCE</scope>
    <source>
        <strain evidence="11">PS1010</strain>
    </source>
</reference>
<evidence type="ECO:0000259" key="10">
    <source>
        <dbReference type="Pfam" id="PF05649"/>
    </source>
</evidence>
<feature type="signal peptide" evidence="8">
    <location>
        <begin position="1"/>
        <end position="19"/>
    </location>
</feature>
<dbReference type="InterPro" id="IPR018497">
    <property type="entry name" value="Peptidase_M13_C"/>
</dbReference>
<evidence type="ECO:0000256" key="8">
    <source>
        <dbReference type="SAM" id="SignalP"/>
    </source>
</evidence>
<feature type="domain" description="Peptidase M13 N-terminal" evidence="10">
    <location>
        <begin position="40"/>
        <end position="391"/>
    </location>
</feature>
<dbReference type="PANTHER" id="PTHR11733">
    <property type="entry name" value="ZINC METALLOPROTEASE FAMILY M13 NEPRILYSIN-RELATED"/>
    <property type="match status" value="1"/>
</dbReference>
<dbReference type="InterPro" id="IPR042089">
    <property type="entry name" value="Peptidase_M13_dom_2"/>
</dbReference>
<dbReference type="EMBL" id="CANHGI010000002">
    <property type="protein sequence ID" value="CAI5443230.1"/>
    <property type="molecule type" value="Genomic_DNA"/>
</dbReference>
<evidence type="ECO:0000256" key="2">
    <source>
        <dbReference type="ARBA" id="ARBA00007357"/>
    </source>
</evidence>
<dbReference type="Proteomes" id="UP001152747">
    <property type="component" value="Unassembled WGS sequence"/>
</dbReference>
<dbReference type="SUPFAM" id="SSF55486">
    <property type="entry name" value="Metalloproteases ('zincins'), catalytic domain"/>
    <property type="match status" value="1"/>
</dbReference>
<keyword evidence="3" id="KW-0645">Protease</keyword>
<dbReference type="GO" id="GO:0004222">
    <property type="term" value="F:metalloendopeptidase activity"/>
    <property type="evidence" value="ECO:0007669"/>
    <property type="project" value="InterPro"/>
</dbReference>
<accession>A0A9P1N0A5</accession>
<evidence type="ECO:0000256" key="7">
    <source>
        <dbReference type="ARBA" id="ARBA00023049"/>
    </source>
</evidence>
<evidence type="ECO:0000313" key="12">
    <source>
        <dbReference type="Proteomes" id="UP001152747"/>
    </source>
</evidence>
<gene>
    <name evidence="11" type="ORF">CAMP_LOCUS5867</name>
</gene>
<dbReference type="AlphaFoldDB" id="A0A9P1N0A5"/>
<dbReference type="InterPro" id="IPR024079">
    <property type="entry name" value="MetalloPept_cat_dom_sf"/>
</dbReference>
<keyword evidence="12" id="KW-1185">Reference proteome</keyword>
<keyword evidence="7" id="KW-0482">Metalloprotease</keyword>
<sequence length="640" mass="74915">MFPLIFLALLLISIKSSTSCPECVYLSTRYQEHMNPDVKPCDNFYEFACGNYKTKHQIRKYEQYRTILEEIQSHIHDQIKRIFQEDALSPTVAKAKKYYENCLDEASKKEHNDELLRKQIENFRGWKMLNNRTEDLGSWEIFGEEFYITWGIIKLEGPTFSIGNHWTYYSALATNQNLQNSYKNMVSEIFKLLGIPVENKSFLDDLIKFELRLGFHRIMPIVMTFEELKTNYSFINWDEYFNEELRNDLGKSFDKIEVTVKLDLIKDLVENVNTTLKIRDFLMWRFTKDMLSFMSEKYQKPGIEFSEKEFGKHSNFSTNDSCLIETRQKFDVPLAAEILTKNFKKTTIEKMIENIKNAMKTQLENVVWMNEETKKKALKKLEKMKQQVGYPEYLKENLTAYFKGFKLVDGEFLTNAIELSKLKRKEDLKKQSNWKTLLEVDAFYDPFINTFIIGSVISMYPMFIENAPIPINYGSFGHTIGHEITHGFDKLGMQFDENGEFQSWDMGSLSNFTNCLSEQYFEEHTGINKFMFKMLKDGEAFADNSGLRIAFKAFRKIADGQHDFPNMTEYSNDQLFFIAFANNLCMAQKDSSKAHLLTTDPHTIGSARVNIPLQNFDKFAEAFKCDSGSAMNRKDKCVIW</sequence>
<dbReference type="OrthoDB" id="6487182at2759"/>
<dbReference type="PANTHER" id="PTHR11733:SF167">
    <property type="entry name" value="FI17812P1-RELATED"/>
    <property type="match status" value="1"/>
</dbReference>
<dbReference type="Gene3D" id="1.10.1380.10">
    <property type="entry name" value="Neutral endopeptidase , domain2"/>
    <property type="match status" value="1"/>
</dbReference>
<dbReference type="Pfam" id="PF01431">
    <property type="entry name" value="Peptidase_M13"/>
    <property type="match status" value="1"/>
</dbReference>
<dbReference type="PROSITE" id="PS51885">
    <property type="entry name" value="NEPRILYSIN"/>
    <property type="match status" value="1"/>
</dbReference>
<dbReference type="GO" id="GO:0005886">
    <property type="term" value="C:plasma membrane"/>
    <property type="evidence" value="ECO:0007669"/>
    <property type="project" value="TreeGrafter"/>
</dbReference>
<evidence type="ECO:0000313" key="11">
    <source>
        <dbReference type="EMBL" id="CAI5443230.1"/>
    </source>
</evidence>
<dbReference type="Pfam" id="PF05649">
    <property type="entry name" value="Peptidase_M13_N"/>
    <property type="match status" value="1"/>
</dbReference>
<dbReference type="CDD" id="cd08662">
    <property type="entry name" value="M13"/>
    <property type="match status" value="1"/>
</dbReference>
<evidence type="ECO:0000256" key="1">
    <source>
        <dbReference type="ARBA" id="ARBA00001947"/>
    </source>
</evidence>
<feature type="chain" id="PRO_5040387686" description="Peptidase M13 C-terminal domain-containing protein" evidence="8">
    <location>
        <begin position="20"/>
        <end position="640"/>
    </location>
</feature>
<protein>
    <recommendedName>
        <fullName evidence="13">Peptidase M13 C-terminal domain-containing protein</fullName>
    </recommendedName>
</protein>
<evidence type="ECO:0000259" key="9">
    <source>
        <dbReference type="Pfam" id="PF01431"/>
    </source>
</evidence>